<dbReference type="GO" id="GO:0005634">
    <property type="term" value="C:nucleus"/>
    <property type="evidence" value="ECO:0007669"/>
    <property type="project" value="UniProtKB-SubCell"/>
</dbReference>
<comment type="subcellular location">
    <subcellularLocation>
        <location evidence="1">Nucleus</location>
    </subcellularLocation>
</comment>
<evidence type="ECO:0000259" key="8">
    <source>
        <dbReference type="Pfam" id="PF12717"/>
    </source>
</evidence>
<feature type="domain" description="Condensin complex subunit 1 C-terminal" evidence="8">
    <location>
        <begin position="871"/>
        <end position="1029"/>
    </location>
</feature>
<evidence type="ECO:0000256" key="6">
    <source>
        <dbReference type="ARBA" id="ARBA00023306"/>
    </source>
</evidence>
<sequence>MDDNLLQNTTRYFDSVSFSDLIETWLDQVFENEFTDVEEANMSLGLLFTNDPKETLLKICDVCEEWIKKPTDIDLDETNTGNMSTRPEESLWTYLNEMDIEVRNILGVVYFLCSRALKNDSSEEDKEIGLLSAKWYFSCLRVPGSTAYSVYKANLFRLCIDCFQISDLEDLLPSMVSAIESLIPLLTVCHLGSDSTTVDHVIAKLCELVGIEQSSTSLNFDLDILSMPERERRRRSFSFILTSLAFQGLSALISSDLNGEKDYIFSIILSNLNRHILCSKVKKSNIPSKFMCIKDNCVSYICYNLKKDPEICSRLTLTSLKRLCLSVSDKAEFRAAVSSAIVTILYNLHVQDLVDFIQWLLLLVDAAEGNNRVFALEVMGLLLGEVPQVDKEGLPETLEIYLTPIPIIFAVLTRCDDVSPAVRTKALGILSLHMEHMLKALMDMDFSNFPEEEFDEGIETLDINGENRSFWYNFVSLKDMVDEMSNILHRRAEDNNGMSRKAALQALENIVSFDIGYLTNENLKLFVLASRDTNIIVRKQIIQSLTNILETYPDNPKAQECWLKCIFPLVQDPENTVQAKVLSVVEEKFLQNMLSDKNEEREALFLLLEKLAYGEYLPYQRYLLKAFKCWQGEKKLRPNFASKLEKYFGSGKDESIWFYLSIFGAFCKYPAKICELAIQEFQKPENWEKSSFMEYILKVIQNAFSDLPSDDLEIVQNVLKEKLENFAASVEIMPLMIEILFKIETHRGLQNDFAQFADKMMQTSMDILTPFISRKKSRQLPEEDLAVKSLTILKEFCQLFPESITQNVLVLLKSFVYTKNDEANVSTLKVSSRLRAHAFASLGKIALQNKELGLELLPVLAKELLTSKEDMLRNNAVLILTEFCSRLATDGDQYMSLITACFKDKRYIIRYQTITFLVSLLQEGYVRTKNTLLFCLLSTIIDKYETIQEIGKYGLSTLISEKKKTIFLESFTEAVFVFNHFLSSDNQGLTQVVKDMERFSIPGEENREKRMQIYKFMINCMEEGSRGLLVSNISRDILNSVAEGVFPLDDVVKCMVRDCFAVLTSKEIRVFDSDSIAHELEDGEDERVAKAELEIRKAMLVQPIVPVMISLKNCVLEAKSDLLSDIVLFLKEILTDYKNEIEDILADDKMLKMQVLFEMRNESNQQEKEAKEKKNKEMRNAKKSAPPSSGGHIGEKTKEISAYLIRRSLCPGDVNASSSGSNDVSLRLVPQTPQNRNLSRKSTGVLDDVDTDNNINMPSTSGVAPINVNDIMYSSTPRVLLKPLRLKSPNVSKITLRVDDLDIDED</sequence>
<keyword evidence="6" id="KW-0131">Cell cycle</keyword>
<feature type="region of interest" description="Disordered" evidence="7">
    <location>
        <begin position="1234"/>
        <end position="1253"/>
    </location>
</feature>
<evidence type="ECO:0000256" key="4">
    <source>
        <dbReference type="ARBA" id="ARBA00023067"/>
    </source>
</evidence>
<feature type="compositionally biased region" description="Basic and acidic residues" evidence="7">
    <location>
        <begin position="1161"/>
        <end position="1180"/>
    </location>
</feature>
<gene>
    <name evidence="9" type="ORF">LARSCL_LOCUS18340</name>
</gene>
<dbReference type="SUPFAM" id="SSF48371">
    <property type="entry name" value="ARM repeat"/>
    <property type="match status" value="1"/>
</dbReference>
<evidence type="ECO:0000313" key="10">
    <source>
        <dbReference type="Proteomes" id="UP001497382"/>
    </source>
</evidence>
<evidence type="ECO:0000256" key="2">
    <source>
        <dbReference type="ARBA" id="ARBA00022618"/>
    </source>
</evidence>
<evidence type="ECO:0000256" key="1">
    <source>
        <dbReference type="ARBA" id="ARBA00004123"/>
    </source>
</evidence>
<dbReference type="PANTHER" id="PTHR14222">
    <property type="entry name" value="CONDENSIN"/>
    <property type="match status" value="1"/>
</dbReference>
<evidence type="ECO:0000256" key="7">
    <source>
        <dbReference type="SAM" id="MobiDB-lite"/>
    </source>
</evidence>
<dbReference type="PANTHER" id="PTHR14222:SF1">
    <property type="entry name" value="CONDENSIN-2 COMPLEX SUBUNIT D3"/>
    <property type="match status" value="1"/>
</dbReference>
<dbReference type="InterPro" id="IPR032682">
    <property type="entry name" value="Cnd1_C"/>
</dbReference>
<dbReference type="GO" id="GO:0000796">
    <property type="term" value="C:condensin complex"/>
    <property type="evidence" value="ECO:0007669"/>
    <property type="project" value="TreeGrafter"/>
</dbReference>
<dbReference type="GO" id="GO:0010032">
    <property type="term" value="P:meiotic chromosome condensation"/>
    <property type="evidence" value="ECO:0007669"/>
    <property type="project" value="TreeGrafter"/>
</dbReference>
<evidence type="ECO:0000256" key="3">
    <source>
        <dbReference type="ARBA" id="ARBA00022776"/>
    </source>
</evidence>
<evidence type="ECO:0000313" key="9">
    <source>
        <dbReference type="EMBL" id="CAL1293684.1"/>
    </source>
</evidence>
<reference evidence="9 10" key="1">
    <citation type="submission" date="2024-04" db="EMBL/GenBank/DDBJ databases">
        <authorList>
            <person name="Rising A."/>
            <person name="Reimegard J."/>
            <person name="Sonavane S."/>
            <person name="Akerstrom W."/>
            <person name="Nylinder S."/>
            <person name="Hedman E."/>
            <person name="Kallberg Y."/>
        </authorList>
    </citation>
    <scope>NUCLEOTIDE SEQUENCE [LARGE SCALE GENOMIC DNA]</scope>
</reference>
<keyword evidence="2" id="KW-0132">Cell division</keyword>
<proteinExistence type="predicted"/>
<keyword evidence="3" id="KW-0498">Mitosis</keyword>
<dbReference type="GO" id="GO:0051301">
    <property type="term" value="P:cell division"/>
    <property type="evidence" value="ECO:0007669"/>
    <property type="project" value="UniProtKB-KW"/>
</dbReference>
<keyword evidence="4" id="KW-0226">DNA condensation</keyword>
<organism evidence="9 10">
    <name type="scientific">Larinioides sclopetarius</name>
    <dbReference type="NCBI Taxonomy" id="280406"/>
    <lineage>
        <taxon>Eukaryota</taxon>
        <taxon>Metazoa</taxon>
        <taxon>Ecdysozoa</taxon>
        <taxon>Arthropoda</taxon>
        <taxon>Chelicerata</taxon>
        <taxon>Arachnida</taxon>
        <taxon>Araneae</taxon>
        <taxon>Araneomorphae</taxon>
        <taxon>Entelegynae</taxon>
        <taxon>Araneoidea</taxon>
        <taxon>Araneidae</taxon>
        <taxon>Larinioides</taxon>
    </lineage>
</organism>
<dbReference type="Gene3D" id="1.25.10.10">
    <property type="entry name" value="Leucine-rich Repeat Variant"/>
    <property type="match status" value="2"/>
</dbReference>
<dbReference type="Pfam" id="PF12717">
    <property type="entry name" value="Cnd1"/>
    <property type="match status" value="1"/>
</dbReference>
<dbReference type="GO" id="GO:0000779">
    <property type="term" value="C:condensed chromosome, centromeric region"/>
    <property type="evidence" value="ECO:0007669"/>
    <property type="project" value="TreeGrafter"/>
</dbReference>
<feature type="region of interest" description="Disordered" evidence="7">
    <location>
        <begin position="1161"/>
        <end position="1194"/>
    </location>
</feature>
<dbReference type="InterPro" id="IPR026971">
    <property type="entry name" value="CND1/NCAPD3"/>
</dbReference>
<dbReference type="GO" id="GO:0042393">
    <property type="term" value="F:histone binding"/>
    <property type="evidence" value="ECO:0007669"/>
    <property type="project" value="TreeGrafter"/>
</dbReference>
<dbReference type="GO" id="GO:0007076">
    <property type="term" value="P:mitotic chromosome condensation"/>
    <property type="evidence" value="ECO:0007669"/>
    <property type="project" value="InterPro"/>
</dbReference>
<dbReference type="InterPro" id="IPR011989">
    <property type="entry name" value="ARM-like"/>
</dbReference>
<accession>A0AAV2BDH5</accession>
<name>A0AAV2BDH5_9ARAC</name>
<dbReference type="InterPro" id="IPR016024">
    <property type="entry name" value="ARM-type_fold"/>
</dbReference>
<keyword evidence="10" id="KW-1185">Reference proteome</keyword>
<dbReference type="EMBL" id="CAXIEN010000332">
    <property type="protein sequence ID" value="CAL1293684.1"/>
    <property type="molecule type" value="Genomic_DNA"/>
</dbReference>
<evidence type="ECO:0000256" key="5">
    <source>
        <dbReference type="ARBA" id="ARBA00023242"/>
    </source>
</evidence>
<keyword evidence="5" id="KW-0539">Nucleus</keyword>
<comment type="caution">
    <text evidence="9">The sequence shown here is derived from an EMBL/GenBank/DDBJ whole genome shotgun (WGS) entry which is preliminary data.</text>
</comment>
<protein>
    <recommendedName>
        <fullName evidence="8">Condensin complex subunit 1 C-terminal domain-containing protein</fullName>
    </recommendedName>
</protein>
<dbReference type="Proteomes" id="UP001497382">
    <property type="component" value="Unassembled WGS sequence"/>
</dbReference>